<accession>A0ABU9L3J7</accession>
<evidence type="ECO:0000256" key="1">
    <source>
        <dbReference type="ARBA" id="ARBA00022741"/>
    </source>
</evidence>
<dbReference type="GO" id="GO:0005524">
    <property type="term" value="F:ATP binding"/>
    <property type="evidence" value="ECO:0007669"/>
    <property type="project" value="UniProtKB-KW"/>
</dbReference>
<dbReference type="Pfam" id="PF12848">
    <property type="entry name" value="ABC_tran_Xtn"/>
    <property type="match status" value="1"/>
</dbReference>
<dbReference type="RefSeq" id="WP_342159936.1">
    <property type="nucleotide sequence ID" value="NZ_JBCDNA010000002.1"/>
</dbReference>
<reference evidence="5 6" key="1">
    <citation type="submission" date="2024-04" db="EMBL/GenBank/DDBJ databases">
        <title>whole genome sequencing of Lutimonas vermicola strain IMCC1616.</title>
        <authorList>
            <person name="Bae S.S."/>
        </authorList>
    </citation>
    <scope>NUCLEOTIDE SEQUENCE [LARGE SCALE GENOMIC DNA]</scope>
    <source>
        <strain evidence="5 6">IMCC1616</strain>
    </source>
</reference>
<dbReference type="InterPro" id="IPR051309">
    <property type="entry name" value="ABCF_ATPase"/>
</dbReference>
<dbReference type="EMBL" id="JBCDNA010000002">
    <property type="protein sequence ID" value="MEL4455936.1"/>
    <property type="molecule type" value="Genomic_DNA"/>
</dbReference>
<dbReference type="PANTHER" id="PTHR42855:SF2">
    <property type="entry name" value="DRUG RESISTANCE ABC TRANSPORTER,ATP-BINDING PROTEIN"/>
    <property type="match status" value="1"/>
</dbReference>
<feature type="region of interest" description="Disordered" evidence="3">
    <location>
        <begin position="543"/>
        <end position="571"/>
    </location>
</feature>
<dbReference type="CDD" id="cd03221">
    <property type="entry name" value="ABCF_EF-3"/>
    <property type="match status" value="2"/>
</dbReference>
<feature type="domain" description="ABC transporter" evidence="4">
    <location>
        <begin position="328"/>
        <end position="541"/>
    </location>
</feature>
<dbReference type="Gene3D" id="3.40.50.300">
    <property type="entry name" value="P-loop containing nucleotide triphosphate hydrolases"/>
    <property type="match status" value="2"/>
</dbReference>
<comment type="caution">
    <text evidence="5">The sequence shown here is derived from an EMBL/GenBank/DDBJ whole genome shotgun (WGS) entry which is preliminary data.</text>
</comment>
<dbReference type="Pfam" id="PF00005">
    <property type="entry name" value="ABC_tran"/>
    <property type="match status" value="2"/>
</dbReference>
<dbReference type="InterPro" id="IPR027417">
    <property type="entry name" value="P-loop_NTPase"/>
</dbReference>
<dbReference type="Proteomes" id="UP001474120">
    <property type="component" value="Unassembled WGS sequence"/>
</dbReference>
<dbReference type="PROSITE" id="PS00211">
    <property type="entry name" value="ABC_TRANSPORTER_1"/>
    <property type="match status" value="2"/>
</dbReference>
<protein>
    <submittedName>
        <fullName evidence="5">ABC-F family ATP-binding cassette domain-containing protein</fullName>
    </submittedName>
</protein>
<sequence>MLNAHDITVSFSGEELFSGITFKLNAGDRIGLVGKNGAGKSTLLKIVAGEQEYDRGSMAFDKDISLGFLKQDIDFEEGRTVIEEAYQAFKEIKSIERKLEEVNTQLAERTDYESEYYHDLMHDLDELSHRYELIGGYNYQGETEKILAGLGFKQENLQQLTNTFSGGWRMRIELAKLLLQNHDILLLDEPTNHLDIESIIWFENFLKGFSGAIMMVSHDKMFLDNVTNRTIEISLGQIYDYKKPYSQYLLLRNEIKEKQLQSQKNQEREIKHTEQLIEKFRAKANKASMAQSLIKKLNRVERIEVDVEDNAVMNVRFPMSVTPGKVVVEANNVAKNYDENQVLEHVNLLIERGSKIAFVGQNGQGKSTLAKIMVGEIPYDGELKLGHNVQIGYFAQNQSEYLDGELTILETMENESTDGNRVKVRDMLGSFLFRGDEVEKKVKVLSGGERNRLALCKMLLHPFNVLIMDEPTNHLDIASKNVLKRALKQFDGTLILVSHDRDFLQDLAATVYSFREGGIKEYLGDINYFLEQHELEDMRAVEMKTKKEESSANSSKGGKQNHADQKQKKKLQNRLSKIETEISDLEKKIINDDAEIAENFQLLHENEQFFKSYQQKKSKVEELMTLWEEVQGQIESL</sequence>
<dbReference type="PANTHER" id="PTHR42855">
    <property type="entry name" value="ABC TRANSPORTER ATP-BINDING SUBUNIT"/>
    <property type="match status" value="1"/>
</dbReference>
<dbReference type="PROSITE" id="PS50893">
    <property type="entry name" value="ABC_TRANSPORTER_2"/>
    <property type="match status" value="2"/>
</dbReference>
<keyword evidence="2 5" id="KW-0067">ATP-binding</keyword>
<dbReference type="InterPro" id="IPR032781">
    <property type="entry name" value="ABC_tran_Xtn"/>
</dbReference>
<dbReference type="InterPro" id="IPR003593">
    <property type="entry name" value="AAA+_ATPase"/>
</dbReference>
<dbReference type="InterPro" id="IPR017871">
    <property type="entry name" value="ABC_transporter-like_CS"/>
</dbReference>
<keyword evidence="6" id="KW-1185">Reference proteome</keyword>
<proteinExistence type="predicted"/>
<evidence type="ECO:0000256" key="2">
    <source>
        <dbReference type="ARBA" id="ARBA00022840"/>
    </source>
</evidence>
<feature type="domain" description="ABC transporter" evidence="4">
    <location>
        <begin position="2"/>
        <end position="260"/>
    </location>
</feature>
<evidence type="ECO:0000256" key="3">
    <source>
        <dbReference type="SAM" id="MobiDB-lite"/>
    </source>
</evidence>
<gene>
    <name evidence="5" type="ORF">AABB81_08510</name>
</gene>
<dbReference type="SUPFAM" id="SSF52540">
    <property type="entry name" value="P-loop containing nucleoside triphosphate hydrolases"/>
    <property type="match status" value="2"/>
</dbReference>
<evidence type="ECO:0000313" key="5">
    <source>
        <dbReference type="EMBL" id="MEL4455936.1"/>
    </source>
</evidence>
<dbReference type="SMART" id="SM00382">
    <property type="entry name" value="AAA"/>
    <property type="match status" value="2"/>
</dbReference>
<name>A0ABU9L3J7_9FLAO</name>
<dbReference type="InterPro" id="IPR003439">
    <property type="entry name" value="ABC_transporter-like_ATP-bd"/>
</dbReference>
<organism evidence="5 6">
    <name type="scientific">Lutimonas vermicola</name>
    <dbReference type="NCBI Taxonomy" id="414288"/>
    <lineage>
        <taxon>Bacteria</taxon>
        <taxon>Pseudomonadati</taxon>
        <taxon>Bacteroidota</taxon>
        <taxon>Flavobacteriia</taxon>
        <taxon>Flavobacteriales</taxon>
        <taxon>Flavobacteriaceae</taxon>
        <taxon>Lutimonas</taxon>
    </lineage>
</organism>
<evidence type="ECO:0000259" key="4">
    <source>
        <dbReference type="PROSITE" id="PS50893"/>
    </source>
</evidence>
<evidence type="ECO:0000313" key="6">
    <source>
        <dbReference type="Proteomes" id="UP001474120"/>
    </source>
</evidence>
<keyword evidence="1" id="KW-0547">Nucleotide-binding</keyword>